<dbReference type="Proteomes" id="UP000799428">
    <property type="component" value="Unassembled WGS sequence"/>
</dbReference>
<organism evidence="3 4">
    <name type="scientific">Pleomassaria siparia CBS 279.74</name>
    <dbReference type="NCBI Taxonomy" id="1314801"/>
    <lineage>
        <taxon>Eukaryota</taxon>
        <taxon>Fungi</taxon>
        <taxon>Dikarya</taxon>
        <taxon>Ascomycota</taxon>
        <taxon>Pezizomycotina</taxon>
        <taxon>Dothideomycetes</taxon>
        <taxon>Pleosporomycetidae</taxon>
        <taxon>Pleosporales</taxon>
        <taxon>Pleomassariaceae</taxon>
        <taxon>Pleomassaria</taxon>
    </lineage>
</organism>
<feature type="region of interest" description="Disordered" evidence="1">
    <location>
        <begin position="116"/>
        <end position="138"/>
    </location>
</feature>
<keyword evidence="4" id="KW-1185">Reference proteome</keyword>
<evidence type="ECO:0000256" key="1">
    <source>
        <dbReference type="SAM" id="MobiDB-lite"/>
    </source>
</evidence>
<feature type="chain" id="PRO_5026291889" description="Secreted protein" evidence="2">
    <location>
        <begin position="31"/>
        <end position="138"/>
    </location>
</feature>
<keyword evidence="2" id="KW-0732">Signal</keyword>
<evidence type="ECO:0000313" key="3">
    <source>
        <dbReference type="EMBL" id="KAF2704608.1"/>
    </source>
</evidence>
<accession>A0A6G1JVN7</accession>
<dbReference type="EMBL" id="MU005782">
    <property type="protein sequence ID" value="KAF2704608.1"/>
    <property type="molecule type" value="Genomic_DNA"/>
</dbReference>
<evidence type="ECO:0000313" key="4">
    <source>
        <dbReference type="Proteomes" id="UP000799428"/>
    </source>
</evidence>
<name>A0A6G1JVN7_9PLEO</name>
<dbReference type="AlphaFoldDB" id="A0A6G1JVN7"/>
<evidence type="ECO:0008006" key="5">
    <source>
        <dbReference type="Google" id="ProtNLM"/>
    </source>
</evidence>
<proteinExistence type="predicted"/>
<evidence type="ECO:0000256" key="2">
    <source>
        <dbReference type="SAM" id="SignalP"/>
    </source>
</evidence>
<sequence length="138" mass="15012">MACVRVCVCACALCVCVCVCVCVCAVCGWACHVERERSQGPVCVPLKEIKRRRGTLVGKKQGVNRPQDDACSMWQSRTGQPPPITIGYISPGVMQGQPVRQTDRQTDRQVDRYTYYSSSETSPAQAHTGSVGMQATLA</sequence>
<feature type="signal peptide" evidence="2">
    <location>
        <begin position="1"/>
        <end position="30"/>
    </location>
</feature>
<gene>
    <name evidence="3" type="ORF">K504DRAFT_449595</name>
</gene>
<protein>
    <recommendedName>
        <fullName evidence="5">Secreted protein</fullName>
    </recommendedName>
</protein>
<reference evidence="3" key="1">
    <citation type="journal article" date="2020" name="Stud. Mycol.">
        <title>101 Dothideomycetes genomes: a test case for predicting lifestyles and emergence of pathogens.</title>
        <authorList>
            <person name="Haridas S."/>
            <person name="Albert R."/>
            <person name="Binder M."/>
            <person name="Bloem J."/>
            <person name="Labutti K."/>
            <person name="Salamov A."/>
            <person name="Andreopoulos B."/>
            <person name="Baker S."/>
            <person name="Barry K."/>
            <person name="Bills G."/>
            <person name="Bluhm B."/>
            <person name="Cannon C."/>
            <person name="Castanera R."/>
            <person name="Culley D."/>
            <person name="Daum C."/>
            <person name="Ezra D."/>
            <person name="Gonzalez J."/>
            <person name="Henrissat B."/>
            <person name="Kuo A."/>
            <person name="Liang C."/>
            <person name="Lipzen A."/>
            <person name="Lutzoni F."/>
            <person name="Magnuson J."/>
            <person name="Mondo S."/>
            <person name="Nolan M."/>
            <person name="Ohm R."/>
            <person name="Pangilinan J."/>
            <person name="Park H.-J."/>
            <person name="Ramirez L."/>
            <person name="Alfaro M."/>
            <person name="Sun H."/>
            <person name="Tritt A."/>
            <person name="Yoshinaga Y."/>
            <person name="Zwiers L.-H."/>
            <person name="Turgeon B."/>
            <person name="Goodwin S."/>
            <person name="Spatafora J."/>
            <person name="Crous P."/>
            <person name="Grigoriev I."/>
        </authorList>
    </citation>
    <scope>NUCLEOTIDE SEQUENCE</scope>
    <source>
        <strain evidence="3">CBS 279.74</strain>
    </source>
</reference>